<proteinExistence type="inferred from homology"/>
<evidence type="ECO:0000256" key="10">
    <source>
        <dbReference type="ARBA" id="ARBA00023002"/>
    </source>
</evidence>
<evidence type="ECO:0000256" key="17">
    <source>
        <dbReference type="HAMAP-Rule" id="MF_02089"/>
    </source>
</evidence>
<name>G9WTV0_9FIRM</name>
<comment type="pathway">
    <text evidence="2 17">tRNA modification; tRNA-queuosine biosynthesis.</text>
</comment>
<comment type="function">
    <text evidence="1 17">Catalyzes the conversion of epoxyqueuosine (oQ) to queuosine (Q), which is a hypermodified base found in the wobble positions of tRNA(Asp), tRNA(Asn), tRNA(His) and tRNA(Tyr).</text>
</comment>
<evidence type="ECO:0000256" key="11">
    <source>
        <dbReference type="ARBA" id="ARBA00023004"/>
    </source>
</evidence>
<evidence type="ECO:0000256" key="9">
    <source>
        <dbReference type="ARBA" id="ARBA00022785"/>
    </source>
</evidence>
<dbReference type="GO" id="GO:0046872">
    <property type="term" value="F:metal ion binding"/>
    <property type="evidence" value="ECO:0007669"/>
    <property type="project" value="UniProtKB-KW"/>
</dbReference>
<feature type="disulfide bond" description="Redox-active" evidence="17">
    <location>
        <begin position="190"/>
        <end position="192"/>
    </location>
</feature>
<keyword evidence="13 17" id="KW-1015">Disulfide bond</keyword>
<dbReference type="GO" id="GO:0051539">
    <property type="term" value="F:4 iron, 4 sulfur cluster binding"/>
    <property type="evidence" value="ECO:0007669"/>
    <property type="project" value="UniProtKB-UniRule"/>
</dbReference>
<dbReference type="AlphaFoldDB" id="G9WTV0"/>
<protein>
    <recommendedName>
        <fullName evidence="5 17">Epoxyqueuosine reductase QueH</fullName>
        <ecNumber evidence="4 17">1.17.99.6</ecNumber>
    </recommendedName>
    <alternativeName>
        <fullName evidence="15 17">Queuosine biosynthesis protein QueH</fullName>
    </alternativeName>
</protein>
<evidence type="ECO:0000256" key="16">
    <source>
        <dbReference type="ARBA" id="ARBA00047415"/>
    </source>
</evidence>
<evidence type="ECO:0000256" key="5">
    <source>
        <dbReference type="ARBA" id="ARBA00016895"/>
    </source>
</evidence>
<comment type="catalytic activity">
    <reaction evidence="16 17">
        <text>epoxyqueuosine(34) in tRNA + AH2 = queuosine(34) in tRNA + A + H2O</text>
        <dbReference type="Rhea" id="RHEA:32159"/>
        <dbReference type="Rhea" id="RHEA-COMP:18571"/>
        <dbReference type="Rhea" id="RHEA-COMP:18582"/>
        <dbReference type="ChEBI" id="CHEBI:13193"/>
        <dbReference type="ChEBI" id="CHEBI:15377"/>
        <dbReference type="ChEBI" id="CHEBI:17499"/>
        <dbReference type="ChEBI" id="CHEBI:194431"/>
        <dbReference type="ChEBI" id="CHEBI:194443"/>
        <dbReference type="EC" id="1.17.99.6"/>
    </reaction>
</comment>
<evidence type="ECO:0000256" key="4">
    <source>
        <dbReference type="ARBA" id="ARBA00012622"/>
    </source>
</evidence>
<dbReference type="EMBL" id="AFZD01000016">
    <property type="protein sequence ID" value="EHL12153.1"/>
    <property type="molecule type" value="Genomic_DNA"/>
</dbReference>
<dbReference type="HOGENOM" id="CLU_088177_1_0_9"/>
<keyword evidence="19" id="KW-1185">Reference proteome</keyword>
<dbReference type="PATRIC" id="fig|796944.3.peg.1174"/>
<evidence type="ECO:0000313" key="19">
    <source>
        <dbReference type="Proteomes" id="UP000003527"/>
    </source>
</evidence>
<accession>G9WTV0</accession>
<evidence type="ECO:0000256" key="6">
    <source>
        <dbReference type="ARBA" id="ARBA00022485"/>
    </source>
</evidence>
<keyword evidence="10 17" id="KW-0560">Oxidoreductase</keyword>
<keyword evidence="7 17" id="KW-0819">tRNA processing</keyword>
<dbReference type="InterPro" id="IPR003828">
    <property type="entry name" value="QueH"/>
</dbReference>
<dbReference type="UniPathway" id="UPA00392"/>
<evidence type="ECO:0000256" key="8">
    <source>
        <dbReference type="ARBA" id="ARBA00022723"/>
    </source>
</evidence>
<feature type="binding site" evidence="17">
    <location>
        <position position="101"/>
    </location>
    <ligand>
        <name>[4Fe-4S] cluster</name>
        <dbReference type="ChEBI" id="CHEBI:49883"/>
    </ligand>
</feature>
<evidence type="ECO:0000256" key="15">
    <source>
        <dbReference type="ARBA" id="ARBA00031446"/>
    </source>
</evidence>
<evidence type="ECO:0000256" key="12">
    <source>
        <dbReference type="ARBA" id="ARBA00023014"/>
    </source>
</evidence>
<evidence type="ECO:0000256" key="13">
    <source>
        <dbReference type="ARBA" id="ARBA00023157"/>
    </source>
</evidence>
<feature type="binding site" evidence="17">
    <location>
        <position position="21"/>
    </location>
    <ligand>
        <name>[4Fe-4S] cluster</name>
        <dbReference type="ChEBI" id="CHEBI:49883"/>
    </ligand>
</feature>
<reference evidence="18 19" key="1">
    <citation type="submission" date="2011-08" db="EMBL/GenBank/DDBJ databases">
        <title>The Genome Sequence of Oribacterium sp. ACB7.</title>
        <authorList>
            <consortium name="The Broad Institute Genome Sequencing Platform"/>
            <person name="Earl A."/>
            <person name="Ward D."/>
            <person name="Feldgarden M."/>
            <person name="Gevers D."/>
            <person name="Sizova M."/>
            <person name="Hazen A."/>
            <person name="Epstein S."/>
            <person name="Young S.K."/>
            <person name="Zeng Q."/>
            <person name="Gargeya S."/>
            <person name="Fitzgerald M."/>
            <person name="Haas B."/>
            <person name="Abouelleil A."/>
            <person name="Alvarado L."/>
            <person name="Arachchi H.M."/>
            <person name="Berlin A."/>
            <person name="Brown A."/>
            <person name="Chapman S.B."/>
            <person name="Chen Z."/>
            <person name="Dunbar C."/>
            <person name="Freedman E."/>
            <person name="Gearin G."/>
            <person name="Gellesch M."/>
            <person name="Goldberg J."/>
            <person name="Griggs A."/>
            <person name="Gujja S."/>
            <person name="Heiman D."/>
            <person name="Howarth C."/>
            <person name="Larson L."/>
            <person name="Lui A."/>
            <person name="MacDonald P.J.P."/>
            <person name="Montmayeur A."/>
            <person name="Murphy C."/>
            <person name="Neiman D."/>
            <person name="Pearson M."/>
            <person name="Priest M."/>
            <person name="Roberts A."/>
            <person name="Saif S."/>
            <person name="Shea T."/>
            <person name="Shenoy N."/>
            <person name="Sisk P."/>
            <person name="Stolte C."/>
            <person name="Sykes S."/>
            <person name="Wortman J."/>
            <person name="Nusbaum C."/>
            <person name="Birren B."/>
        </authorList>
    </citation>
    <scope>NUCLEOTIDE SEQUENCE [LARGE SCALE GENOMIC DNA]</scope>
    <source>
        <strain evidence="18 19">ACB7</strain>
    </source>
</reference>
<dbReference type="Proteomes" id="UP000003527">
    <property type="component" value="Unassembled WGS sequence"/>
</dbReference>
<evidence type="ECO:0000256" key="2">
    <source>
        <dbReference type="ARBA" id="ARBA00004691"/>
    </source>
</evidence>
<keyword evidence="12 17" id="KW-0411">Iron-sulfur</keyword>
<evidence type="ECO:0000256" key="3">
    <source>
        <dbReference type="ARBA" id="ARBA00008207"/>
    </source>
</evidence>
<dbReference type="EC" id="1.17.99.6" evidence="4 17"/>
<dbReference type="GO" id="GO:0052693">
    <property type="term" value="F:epoxyqueuosine reductase activity"/>
    <property type="evidence" value="ECO:0007669"/>
    <property type="project" value="UniProtKB-UniRule"/>
</dbReference>
<evidence type="ECO:0000313" key="18">
    <source>
        <dbReference type="EMBL" id="EHL12153.1"/>
    </source>
</evidence>
<dbReference type="Pfam" id="PF02677">
    <property type="entry name" value="QueH"/>
    <property type="match status" value="1"/>
</dbReference>
<keyword evidence="14 17" id="KW-0676">Redox-active center</keyword>
<feature type="binding site" evidence="17">
    <location>
        <position position="22"/>
    </location>
    <ligand>
        <name>[4Fe-4S] cluster</name>
        <dbReference type="ChEBI" id="CHEBI:49883"/>
    </ligand>
</feature>
<dbReference type="PANTHER" id="PTHR36701:SF1">
    <property type="entry name" value="EPOXYQUEUOSINE REDUCTASE QUEH"/>
    <property type="match status" value="1"/>
</dbReference>
<dbReference type="GO" id="GO:0008616">
    <property type="term" value="P:tRNA queuosine(34) biosynthetic process"/>
    <property type="evidence" value="ECO:0007669"/>
    <property type="project" value="UniProtKB-UniRule"/>
</dbReference>
<feature type="binding site" evidence="17">
    <location>
        <position position="104"/>
    </location>
    <ligand>
        <name>[4Fe-4S] cluster</name>
        <dbReference type="ChEBI" id="CHEBI:49883"/>
    </ligand>
</feature>
<keyword evidence="11 17" id="KW-0408">Iron</keyword>
<keyword evidence="6 17" id="KW-0004">4Fe-4S</keyword>
<comment type="caution">
    <text evidence="18">The sequence shown here is derived from an EMBL/GenBank/DDBJ whole genome shotgun (WGS) entry which is preliminary data.</text>
</comment>
<keyword evidence="9 17" id="KW-0671">Queuosine biosynthesis</keyword>
<evidence type="ECO:0000256" key="14">
    <source>
        <dbReference type="ARBA" id="ARBA00023284"/>
    </source>
</evidence>
<keyword evidence="8 17" id="KW-0479">Metal-binding</keyword>
<dbReference type="PANTHER" id="PTHR36701">
    <property type="entry name" value="EPOXYQUEUOSINE REDUCTASE QUEH"/>
    <property type="match status" value="1"/>
</dbReference>
<sequence>MESILGEIKDESKPRLLLHACCAPCSTAVLECLERYFAITVFFYNPNLETEAEYNRRAEECKRLLKEMKLPISCIVTNYAHEEFLQVARGLEKEPERGRRCTACFQLRLEETARFAQKWNAEHSDTPFDYYCTSLSISPLKNAALLNSLGEEIGEHYGIRFLPSDFKKKGRYLRSVELSKQYALYRQDYCGCEFSKAESLRRKQEKESIQ</sequence>
<dbReference type="HAMAP" id="MF_02089">
    <property type="entry name" value="QueH"/>
    <property type="match status" value="1"/>
</dbReference>
<evidence type="ECO:0000256" key="1">
    <source>
        <dbReference type="ARBA" id="ARBA00002268"/>
    </source>
</evidence>
<evidence type="ECO:0000256" key="7">
    <source>
        <dbReference type="ARBA" id="ARBA00022694"/>
    </source>
</evidence>
<gene>
    <name evidence="17" type="primary">queH</name>
    <name evidence="18" type="ORF">HMPREF9624_00460</name>
</gene>
<comment type="similarity">
    <text evidence="3 17">Belongs to the QueH family.</text>
</comment>
<organism evidence="18 19">
    <name type="scientific">Oribacterium asaccharolyticum ACB7</name>
    <dbReference type="NCBI Taxonomy" id="796944"/>
    <lineage>
        <taxon>Bacteria</taxon>
        <taxon>Bacillati</taxon>
        <taxon>Bacillota</taxon>
        <taxon>Clostridia</taxon>
        <taxon>Lachnospirales</taxon>
        <taxon>Lachnospiraceae</taxon>
        <taxon>Oribacterium</taxon>
    </lineage>
</organism>